<dbReference type="SUPFAM" id="SSF52833">
    <property type="entry name" value="Thioredoxin-like"/>
    <property type="match status" value="1"/>
</dbReference>
<keyword evidence="1" id="KW-0472">Membrane</keyword>
<dbReference type="AlphaFoldDB" id="A0A0M1N369"/>
<evidence type="ECO:0000313" key="2">
    <source>
        <dbReference type="EMBL" id="KOR76596.1"/>
    </source>
</evidence>
<dbReference type="PATRIC" id="fig|1705565.3.peg.473"/>
<dbReference type="RefSeq" id="WP_054404491.1">
    <property type="nucleotide sequence ID" value="NZ_LIUT01000006.1"/>
</dbReference>
<evidence type="ECO:0008006" key="4">
    <source>
        <dbReference type="Google" id="ProtNLM"/>
    </source>
</evidence>
<dbReference type="Gene3D" id="3.40.30.10">
    <property type="entry name" value="Glutaredoxin"/>
    <property type="match status" value="1"/>
</dbReference>
<dbReference type="EMBL" id="LIUT01000006">
    <property type="protein sequence ID" value="KOR76596.1"/>
    <property type="molecule type" value="Genomic_DNA"/>
</dbReference>
<keyword evidence="1" id="KW-0812">Transmembrane</keyword>
<comment type="caution">
    <text evidence="2">The sequence shown here is derived from an EMBL/GenBank/DDBJ whole genome shotgun (WGS) entry which is preliminary data.</text>
</comment>
<protein>
    <recommendedName>
        <fullName evidence="4">Thioredoxin domain-containing protein</fullName>
    </recommendedName>
</protein>
<dbReference type="InterPro" id="IPR036249">
    <property type="entry name" value="Thioredoxin-like_sf"/>
</dbReference>
<name>A0A0M1N369_9BACL</name>
<feature type="transmembrane region" description="Helical" evidence="1">
    <location>
        <begin position="6"/>
        <end position="23"/>
    </location>
</feature>
<sequence>MNLFNLSYAFLWVMVALQSYFIIQLGRKIQASKGQAPPLPGLIEEDHGLPHGLRFPQLHFETVNRGSIDLRQLREQKLGFLIAFTDAKCSSCKSLYPVLEKFNKRNPHIQPLILMIGQQPDIIEIIKQYELSIPVANIASPTPFETGIFPFVYYLTPQGDVIAKSVVQHREQLEALLAQTLTSQAS</sequence>
<dbReference type="Proteomes" id="UP000036932">
    <property type="component" value="Unassembled WGS sequence"/>
</dbReference>
<accession>A0A0M1N369</accession>
<gene>
    <name evidence="2" type="ORF">AM231_21800</name>
</gene>
<keyword evidence="1" id="KW-1133">Transmembrane helix</keyword>
<evidence type="ECO:0000313" key="3">
    <source>
        <dbReference type="Proteomes" id="UP000036932"/>
    </source>
</evidence>
<reference evidence="3" key="1">
    <citation type="submission" date="2015-08" db="EMBL/GenBank/DDBJ databases">
        <title>Genome sequencing project for genomic taxonomy and phylogenomics of Bacillus-like bacteria.</title>
        <authorList>
            <person name="Liu B."/>
            <person name="Wang J."/>
            <person name="Zhu Y."/>
            <person name="Liu G."/>
            <person name="Chen Q."/>
            <person name="Chen Z."/>
            <person name="Lan J."/>
            <person name="Che J."/>
            <person name="Ge C."/>
            <person name="Shi H."/>
            <person name="Pan Z."/>
            <person name="Liu X."/>
        </authorList>
    </citation>
    <scope>NUCLEOTIDE SEQUENCE [LARGE SCALE GENOMIC DNA]</scope>
    <source>
        <strain evidence="3">FJAT-22460</strain>
    </source>
</reference>
<keyword evidence="3" id="KW-1185">Reference proteome</keyword>
<evidence type="ECO:0000256" key="1">
    <source>
        <dbReference type="SAM" id="Phobius"/>
    </source>
</evidence>
<proteinExistence type="predicted"/>
<dbReference type="OrthoDB" id="2974362at2"/>
<organism evidence="2 3">
    <name type="scientific">Paenibacillus solani</name>
    <dbReference type="NCBI Taxonomy" id="1705565"/>
    <lineage>
        <taxon>Bacteria</taxon>
        <taxon>Bacillati</taxon>
        <taxon>Bacillota</taxon>
        <taxon>Bacilli</taxon>
        <taxon>Bacillales</taxon>
        <taxon>Paenibacillaceae</taxon>
        <taxon>Paenibacillus</taxon>
    </lineage>
</organism>